<name>A0A8K1D978_9PASS</name>
<dbReference type="PANTHER" id="PTHR40389:SF3">
    <property type="entry name" value="IGE-BINDING PROTEIN"/>
    <property type="match status" value="1"/>
</dbReference>
<evidence type="ECO:0000256" key="1">
    <source>
        <dbReference type="SAM" id="MobiDB-lite"/>
    </source>
</evidence>
<accession>A0A8K1D978</accession>
<feature type="domain" description="Retroviral nucleocapsid Gag protein p24 C-terminal" evidence="2">
    <location>
        <begin position="18"/>
        <end position="83"/>
    </location>
</feature>
<feature type="region of interest" description="Disordered" evidence="1">
    <location>
        <begin position="166"/>
        <end position="185"/>
    </location>
</feature>
<feature type="non-terminal residue" evidence="3">
    <location>
        <position position="1"/>
    </location>
</feature>
<comment type="caution">
    <text evidence="3">The sequence shown here is derived from an EMBL/GenBank/DDBJ whole genome shotgun (WGS) entry which is preliminary data.</text>
</comment>
<dbReference type="Proteomes" id="UP000796761">
    <property type="component" value="Unassembled WGS sequence"/>
</dbReference>
<proteinExistence type="predicted"/>
<dbReference type="Gene3D" id="1.10.1200.30">
    <property type="match status" value="1"/>
</dbReference>
<dbReference type="InterPro" id="IPR045345">
    <property type="entry name" value="Gag_p24_C"/>
</dbReference>
<dbReference type="InterPro" id="IPR008916">
    <property type="entry name" value="Retrov_capsid_C"/>
</dbReference>
<dbReference type="Pfam" id="PF19317">
    <property type="entry name" value="Gag_p24_C"/>
    <property type="match status" value="1"/>
</dbReference>
<dbReference type="PANTHER" id="PTHR40389">
    <property type="entry name" value="ENDOGENOUS RETROVIRUS GROUP K MEMBER 24 GAG POLYPROTEIN-RELATED"/>
    <property type="match status" value="1"/>
</dbReference>
<feature type="non-terminal residue" evidence="3">
    <location>
        <position position="185"/>
    </location>
</feature>
<evidence type="ECO:0000313" key="4">
    <source>
        <dbReference type="Proteomes" id="UP000796761"/>
    </source>
</evidence>
<dbReference type="EMBL" id="SWJQ01002081">
    <property type="protein sequence ID" value="TRZ06926.1"/>
    <property type="molecule type" value="Genomic_DNA"/>
</dbReference>
<keyword evidence="4" id="KW-1185">Reference proteome</keyword>
<evidence type="ECO:0000313" key="3">
    <source>
        <dbReference type="EMBL" id="TRZ06926.1"/>
    </source>
</evidence>
<dbReference type="InterPro" id="IPR050195">
    <property type="entry name" value="Primate_lentivir_Gag_pol-like"/>
</dbReference>
<reference evidence="3" key="1">
    <citation type="submission" date="2019-04" db="EMBL/GenBank/DDBJ databases">
        <title>Genome assembly of Zosterops borbonicus 15179.</title>
        <authorList>
            <person name="Leroy T."/>
            <person name="Anselmetti Y."/>
            <person name="Tilak M.-K."/>
            <person name="Nabholz B."/>
        </authorList>
    </citation>
    <scope>NUCLEOTIDE SEQUENCE</scope>
    <source>
        <strain evidence="3">HGM_15179</strain>
        <tissue evidence="3">Muscle</tissue>
    </source>
</reference>
<organism evidence="3 4">
    <name type="scientific">Zosterops borbonicus</name>
    <dbReference type="NCBI Taxonomy" id="364589"/>
    <lineage>
        <taxon>Eukaryota</taxon>
        <taxon>Metazoa</taxon>
        <taxon>Chordata</taxon>
        <taxon>Craniata</taxon>
        <taxon>Vertebrata</taxon>
        <taxon>Euteleostomi</taxon>
        <taxon>Archelosauria</taxon>
        <taxon>Archosauria</taxon>
        <taxon>Dinosauria</taxon>
        <taxon>Saurischia</taxon>
        <taxon>Theropoda</taxon>
        <taxon>Coelurosauria</taxon>
        <taxon>Aves</taxon>
        <taxon>Neognathae</taxon>
        <taxon>Neoaves</taxon>
        <taxon>Telluraves</taxon>
        <taxon>Australaves</taxon>
        <taxon>Passeriformes</taxon>
        <taxon>Sylvioidea</taxon>
        <taxon>Zosteropidae</taxon>
        <taxon>Zosterops</taxon>
    </lineage>
</organism>
<evidence type="ECO:0000259" key="2">
    <source>
        <dbReference type="Pfam" id="PF19317"/>
    </source>
</evidence>
<dbReference type="OrthoDB" id="9352756at2759"/>
<sequence length="185" mass="20606">LARAAMDEVKDPHKTYIYMRIKQSTEEPLGKFVNQLLKRIKKARVPLYMQRAMLKQCILQNSNQATKNLVNTLRANGSVEEALEKGASVPSRPQAFIVEAIKRLGETFQKQAESSQAQVFATLAPLQCYCCEAVSHFRRECPAGGVWCQKCCSDTHNTGACRRKLRNGKTSAPSSHHAETQIAAV</sequence>
<protein>
    <recommendedName>
        <fullName evidence="2">Retroviral nucleocapsid Gag protein p24 C-terminal domain-containing protein</fullName>
    </recommendedName>
</protein>
<dbReference type="SUPFAM" id="SSF47353">
    <property type="entry name" value="Retrovirus capsid dimerization domain-like"/>
    <property type="match status" value="1"/>
</dbReference>
<dbReference type="AlphaFoldDB" id="A0A8K1D978"/>
<gene>
    <name evidence="3" type="ORF">HGM15179_020179</name>
</gene>